<dbReference type="AlphaFoldDB" id="A6NZU1"/>
<evidence type="ECO:0000256" key="1">
    <source>
        <dbReference type="SAM" id="MobiDB-lite"/>
    </source>
</evidence>
<reference evidence="2 3" key="2">
    <citation type="submission" date="2007-06" db="EMBL/GenBank/DDBJ databases">
        <title>Draft genome sequence of Pseudoflavonifractor capillosus ATCC 29799.</title>
        <authorList>
            <person name="Sudarsanam P."/>
            <person name="Ley R."/>
            <person name="Guruge J."/>
            <person name="Turnbaugh P.J."/>
            <person name="Mahowald M."/>
            <person name="Liep D."/>
            <person name="Gordon J."/>
        </authorList>
    </citation>
    <scope>NUCLEOTIDE SEQUENCE [LARGE SCALE GENOMIC DNA]</scope>
    <source>
        <strain evidence="2 3">ATCC 29799</strain>
    </source>
</reference>
<feature type="region of interest" description="Disordered" evidence="1">
    <location>
        <begin position="55"/>
        <end position="75"/>
    </location>
</feature>
<gene>
    <name evidence="2" type="ORF">BACCAP_03745</name>
</gene>
<protein>
    <submittedName>
        <fullName evidence="2">Uncharacterized protein</fullName>
    </submittedName>
</protein>
<evidence type="ECO:0000313" key="2">
    <source>
        <dbReference type="EMBL" id="EDM98444.1"/>
    </source>
</evidence>
<organism evidence="2 3">
    <name type="scientific">Pseudoflavonifractor capillosus ATCC 29799</name>
    <dbReference type="NCBI Taxonomy" id="411467"/>
    <lineage>
        <taxon>Bacteria</taxon>
        <taxon>Bacillati</taxon>
        <taxon>Bacillota</taxon>
        <taxon>Clostridia</taxon>
        <taxon>Eubacteriales</taxon>
        <taxon>Oscillospiraceae</taxon>
        <taxon>Pseudoflavonifractor</taxon>
    </lineage>
</organism>
<sequence length="75" mass="7821">MGKSGMSGVRLAQCSGAAVGPMAGVGYTRSSIAEAEYSSAGLFWAEQSARTGAKRAFRTENGRLMSRTLSQTRSA</sequence>
<dbReference type="EMBL" id="AAXG02000034">
    <property type="protein sequence ID" value="EDM98444.1"/>
    <property type="molecule type" value="Genomic_DNA"/>
</dbReference>
<comment type="caution">
    <text evidence="2">The sequence shown here is derived from an EMBL/GenBank/DDBJ whole genome shotgun (WGS) entry which is preliminary data.</text>
</comment>
<keyword evidence="3" id="KW-1185">Reference proteome</keyword>
<name>A6NZU1_9FIRM</name>
<dbReference type="RefSeq" id="WP_006574246.1">
    <property type="nucleotide sequence ID" value="NZ_AAXG02000034.1"/>
</dbReference>
<accession>A6NZU1</accession>
<evidence type="ECO:0000313" key="3">
    <source>
        <dbReference type="Proteomes" id="UP000003639"/>
    </source>
</evidence>
<dbReference type="Proteomes" id="UP000003639">
    <property type="component" value="Unassembled WGS sequence"/>
</dbReference>
<dbReference type="STRING" id="411467.BACCAP_03745"/>
<reference evidence="2 3" key="1">
    <citation type="submission" date="2007-04" db="EMBL/GenBank/DDBJ databases">
        <authorList>
            <person name="Fulton L."/>
            <person name="Clifton S."/>
            <person name="Fulton B."/>
            <person name="Xu J."/>
            <person name="Minx P."/>
            <person name="Pepin K.H."/>
            <person name="Johnson M."/>
            <person name="Thiruvilangam P."/>
            <person name="Bhonagiri V."/>
            <person name="Nash W.E."/>
            <person name="Mardis E.R."/>
            <person name="Wilson R.K."/>
        </authorList>
    </citation>
    <scope>NUCLEOTIDE SEQUENCE [LARGE SCALE GENOMIC DNA]</scope>
    <source>
        <strain evidence="2 3">ATCC 29799</strain>
    </source>
</reference>
<proteinExistence type="predicted"/>